<organism evidence="1">
    <name type="scientific">marine sediment metagenome</name>
    <dbReference type="NCBI Taxonomy" id="412755"/>
    <lineage>
        <taxon>unclassified sequences</taxon>
        <taxon>metagenomes</taxon>
        <taxon>ecological metagenomes</taxon>
    </lineage>
</organism>
<comment type="caution">
    <text evidence="1">The sequence shown here is derived from an EMBL/GenBank/DDBJ whole genome shotgun (WGS) entry which is preliminary data.</text>
</comment>
<gene>
    <name evidence="1" type="ORF">S03H2_25975</name>
</gene>
<sequence>PLSGISIDDLQAWELYGAINSQFVYDFGGLALVFEIFDIQCTRSEAKELLKKLSIIHDLVTEHGRKK</sequence>
<protein>
    <submittedName>
        <fullName evidence="1">Uncharacterized protein</fullName>
    </submittedName>
</protein>
<proteinExistence type="predicted"/>
<dbReference type="EMBL" id="BARU01014878">
    <property type="protein sequence ID" value="GAH37797.1"/>
    <property type="molecule type" value="Genomic_DNA"/>
</dbReference>
<feature type="non-terminal residue" evidence="1">
    <location>
        <position position="1"/>
    </location>
</feature>
<dbReference type="AlphaFoldDB" id="X1EYY2"/>
<name>X1EYY2_9ZZZZ</name>
<evidence type="ECO:0000313" key="1">
    <source>
        <dbReference type="EMBL" id="GAH37797.1"/>
    </source>
</evidence>
<accession>X1EYY2</accession>
<reference evidence="1" key="1">
    <citation type="journal article" date="2014" name="Front. Microbiol.">
        <title>High frequency of phylogenetically diverse reductive dehalogenase-homologous genes in deep subseafloor sedimentary metagenomes.</title>
        <authorList>
            <person name="Kawai M."/>
            <person name="Futagami T."/>
            <person name="Toyoda A."/>
            <person name="Takaki Y."/>
            <person name="Nishi S."/>
            <person name="Hori S."/>
            <person name="Arai W."/>
            <person name="Tsubouchi T."/>
            <person name="Morono Y."/>
            <person name="Uchiyama I."/>
            <person name="Ito T."/>
            <person name="Fujiyama A."/>
            <person name="Inagaki F."/>
            <person name="Takami H."/>
        </authorList>
    </citation>
    <scope>NUCLEOTIDE SEQUENCE</scope>
    <source>
        <strain evidence="1">Expedition CK06-06</strain>
    </source>
</reference>